<protein>
    <submittedName>
        <fullName evidence="2">Heme-binding domain-containing protein</fullName>
    </submittedName>
</protein>
<dbReference type="RefSeq" id="WP_380081930.1">
    <property type="nucleotide sequence ID" value="NZ_JBHSWD010000001.1"/>
</dbReference>
<dbReference type="Proteomes" id="UP001596297">
    <property type="component" value="Unassembled WGS sequence"/>
</dbReference>
<dbReference type="InterPro" id="IPR025992">
    <property type="entry name" value="Haem-bd"/>
</dbReference>
<name>A0ABW1YBU0_9DEIO</name>
<dbReference type="Pfam" id="PF14376">
    <property type="entry name" value="Haem_bd"/>
    <property type="match status" value="1"/>
</dbReference>
<dbReference type="SUPFAM" id="SSF46626">
    <property type="entry name" value="Cytochrome c"/>
    <property type="match status" value="1"/>
</dbReference>
<evidence type="ECO:0000313" key="2">
    <source>
        <dbReference type="EMBL" id="MFC6590922.1"/>
    </source>
</evidence>
<keyword evidence="3" id="KW-1185">Reference proteome</keyword>
<evidence type="ECO:0000313" key="3">
    <source>
        <dbReference type="Proteomes" id="UP001596297"/>
    </source>
</evidence>
<reference evidence="3" key="1">
    <citation type="journal article" date="2019" name="Int. J. Syst. Evol. Microbiol.">
        <title>The Global Catalogue of Microorganisms (GCM) 10K type strain sequencing project: providing services to taxonomists for standard genome sequencing and annotation.</title>
        <authorList>
            <consortium name="The Broad Institute Genomics Platform"/>
            <consortium name="The Broad Institute Genome Sequencing Center for Infectious Disease"/>
            <person name="Wu L."/>
            <person name="Ma J."/>
        </authorList>
    </citation>
    <scope>NUCLEOTIDE SEQUENCE [LARGE SCALE GENOMIC DNA]</scope>
    <source>
        <strain evidence="3">CGMCC 1.15772</strain>
    </source>
</reference>
<accession>A0ABW1YBU0</accession>
<dbReference type="EMBL" id="JBHSWD010000001">
    <property type="protein sequence ID" value="MFC6590922.1"/>
    <property type="molecule type" value="Genomic_DNA"/>
</dbReference>
<gene>
    <name evidence="2" type="ORF">ACFP81_01995</name>
</gene>
<sequence>MKFTFSMCSAQPAPLWPRALVGLAAAFVLIQALPYGRAHANPPVQAQPQWDSPETKALFDRACADCHSNQTQWPWYSNVAPVSWLVQNHVEEGRSKLNINVSGFGPEADEAAEVVREGEMPEKTYLVMHPEARLTPEETRALVTGLSRTFGD</sequence>
<organism evidence="2 3">
    <name type="scientific">Deinococcus lacus</name>
    <dbReference type="NCBI Taxonomy" id="392561"/>
    <lineage>
        <taxon>Bacteria</taxon>
        <taxon>Thermotogati</taxon>
        <taxon>Deinococcota</taxon>
        <taxon>Deinococci</taxon>
        <taxon>Deinococcales</taxon>
        <taxon>Deinococcaceae</taxon>
        <taxon>Deinococcus</taxon>
    </lineage>
</organism>
<evidence type="ECO:0000259" key="1">
    <source>
        <dbReference type="SMART" id="SM01235"/>
    </source>
</evidence>
<proteinExistence type="predicted"/>
<comment type="caution">
    <text evidence="2">The sequence shown here is derived from an EMBL/GenBank/DDBJ whole genome shotgun (WGS) entry which is preliminary data.</text>
</comment>
<dbReference type="InterPro" id="IPR036909">
    <property type="entry name" value="Cyt_c-like_dom_sf"/>
</dbReference>
<feature type="domain" description="Haem-binding" evidence="1">
    <location>
        <begin position="24"/>
        <end position="150"/>
    </location>
</feature>
<dbReference type="SMART" id="SM01235">
    <property type="entry name" value="Haem_bd"/>
    <property type="match status" value="1"/>
</dbReference>